<accession>A0A8B9R110</accession>
<name>A0A8B9R110_ANAPL</name>
<dbReference type="PANTHER" id="PTHR33539:SF1">
    <property type="entry name" value="UPF0764 PROTEIN C16ORF89"/>
    <property type="match status" value="1"/>
</dbReference>
<sequence>MDSLLPPLTSTHEQELPLLMAATPILPNFLKTEPNVRSSVISALEKVTVFMESRYQDINLDAVLGFHVLQGIVTQSALEKWPSEHELLAQRAQVESVVKKLSPLIEKAMYSLEQNDPKYFKEFAPILGPHFWVFPHSWNQTDTLLAYTSFGSSKCFTEKTSDTCYTYLLGTWYDMRVTSCVVTSTCRNIMTKLGCSGYSLSHQLFYFMFADMKGCSDHLFLTSQYYKNTFCASMMKINLQIESNGFESSSRDLFMENIMLCGMSGFSDFYKLRWLEKILAWQKPKEGCFGEPSEDFEYSAGTEDQKKLLRRVKRREKMFTDGCSSHSTAVAVGSLGGPAFLEMAKHLPADGEQ</sequence>
<protein>
    <submittedName>
        <fullName evidence="1">Chromosome 16 open reading frame 89</fullName>
    </submittedName>
</protein>
<dbReference type="InterPro" id="IPR031751">
    <property type="entry name" value="DUF4735"/>
</dbReference>
<dbReference type="Pfam" id="PF15882">
    <property type="entry name" value="DUF4735"/>
    <property type="match status" value="1"/>
</dbReference>
<dbReference type="GO" id="GO:0005829">
    <property type="term" value="C:cytosol"/>
    <property type="evidence" value="ECO:0007669"/>
    <property type="project" value="TreeGrafter"/>
</dbReference>
<evidence type="ECO:0000313" key="1">
    <source>
        <dbReference type="Ensembl" id="ENSAPLP00020004971.1"/>
    </source>
</evidence>
<dbReference type="PANTHER" id="PTHR33539">
    <property type="entry name" value="UPF0764 PROTEIN C16ORF89"/>
    <property type="match status" value="1"/>
</dbReference>
<reference evidence="1" key="2">
    <citation type="submission" date="2025-08" db="UniProtKB">
        <authorList>
            <consortium name="Ensembl"/>
        </authorList>
    </citation>
    <scope>IDENTIFICATION</scope>
</reference>
<organism evidence="1 2">
    <name type="scientific">Anas platyrhynchos</name>
    <name type="common">Mallard</name>
    <name type="synonym">Anas boschas</name>
    <dbReference type="NCBI Taxonomy" id="8839"/>
    <lineage>
        <taxon>Eukaryota</taxon>
        <taxon>Metazoa</taxon>
        <taxon>Chordata</taxon>
        <taxon>Craniata</taxon>
        <taxon>Vertebrata</taxon>
        <taxon>Euteleostomi</taxon>
        <taxon>Archelosauria</taxon>
        <taxon>Archosauria</taxon>
        <taxon>Dinosauria</taxon>
        <taxon>Saurischia</taxon>
        <taxon>Theropoda</taxon>
        <taxon>Coelurosauria</taxon>
        <taxon>Aves</taxon>
        <taxon>Neognathae</taxon>
        <taxon>Galloanserae</taxon>
        <taxon>Anseriformes</taxon>
        <taxon>Anatidae</taxon>
        <taxon>Anatinae</taxon>
        <taxon>Anas</taxon>
    </lineage>
</organism>
<reference evidence="1" key="1">
    <citation type="submission" date="2019-08" db="EMBL/GenBank/DDBJ databases">
        <title>Three high-quality genomes provides insights into domestication of ducks.</title>
        <authorList>
            <person name="Hou Z.C."/>
            <person name="Zhu F."/>
            <person name="Yin Z.T."/>
            <person name="Zhang F."/>
        </authorList>
    </citation>
    <scope>NUCLEOTIDE SEQUENCE [LARGE SCALE GENOMIC DNA]</scope>
</reference>
<dbReference type="AlphaFoldDB" id="A0A8B9R110"/>
<proteinExistence type="predicted"/>
<dbReference type="Proteomes" id="UP000694400">
    <property type="component" value="Chromosome 15"/>
</dbReference>
<reference evidence="1" key="3">
    <citation type="submission" date="2025-09" db="UniProtKB">
        <authorList>
            <consortium name="Ensembl"/>
        </authorList>
    </citation>
    <scope>IDENTIFICATION</scope>
</reference>
<evidence type="ECO:0000313" key="2">
    <source>
        <dbReference type="Proteomes" id="UP000694400"/>
    </source>
</evidence>
<dbReference type="Ensembl" id="ENSAPLT00020005360.1">
    <property type="protein sequence ID" value="ENSAPLP00020004971.1"/>
    <property type="gene ID" value="ENSAPLG00020003662.1"/>
</dbReference>
<dbReference type="GO" id="GO:0016020">
    <property type="term" value="C:membrane"/>
    <property type="evidence" value="ECO:0007669"/>
    <property type="project" value="TreeGrafter"/>
</dbReference>